<keyword evidence="3" id="KW-1185">Reference proteome</keyword>
<feature type="compositionally biased region" description="Basic residues" evidence="1">
    <location>
        <begin position="1"/>
        <end position="20"/>
    </location>
</feature>
<protein>
    <submittedName>
        <fullName evidence="2">Uncharacterized protein</fullName>
    </submittedName>
</protein>
<evidence type="ECO:0000256" key="1">
    <source>
        <dbReference type="SAM" id="MobiDB-lite"/>
    </source>
</evidence>
<dbReference type="EMBL" id="VSRR010061759">
    <property type="protein sequence ID" value="MPC83174.1"/>
    <property type="molecule type" value="Genomic_DNA"/>
</dbReference>
<reference evidence="2 3" key="1">
    <citation type="submission" date="2019-05" db="EMBL/GenBank/DDBJ databases">
        <title>Another draft genome of Portunus trituberculatus and its Hox gene families provides insights of decapod evolution.</title>
        <authorList>
            <person name="Jeong J.-H."/>
            <person name="Song I."/>
            <person name="Kim S."/>
            <person name="Choi T."/>
            <person name="Kim D."/>
            <person name="Ryu S."/>
            <person name="Kim W."/>
        </authorList>
    </citation>
    <scope>NUCLEOTIDE SEQUENCE [LARGE SCALE GENOMIC DNA]</scope>
    <source>
        <tissue evidence="2">Muscle</tissue>
    </source>
</reference>
<gene>
    <name evidence="2" type="ORF">E2C01_077873</name>
</gene>
<feature type="region of interest" description="Disordered" evidence="1">
    <location>
        <begin position="54"/>
        <end position="117"/>
    </location>
</feature>
<comment type="caution">
    <text evidence="2">The sequence shown here is derived from an EMBL/GenBank/DDBJ whole genome shotgun (WGS) entry which is preliminary data.</text>
</comment>
<sequence>MRKHTHTHTHTHKHKQHIPSRSHPNALTGLGVDAGGKERWRGRRWPLIRQRDEARGVGASGSPARILDAKSPLIRSGADQTVTQPGHFRSTLRLPSAAPCRTARSNHKGRGNGSRCY</sequence>
<proteinExistence type="predicted"/>
<evidence type="ECO:0000313" key="3">
    <source>
        <dbReference type="Proteomes" id="UP000324222"/>
    </source>
</evidence>
<dbReference type="AlphaFoldDB" id="A0A5B7ISM2"/>
<feature type="region of interest" description="Disordered" evidence="1">
    <location>
        <begin position="1"/>
        <end position="38"/>
    </location>
</feature>
<evidence type="ECO:0000313" key="2">
    <source>
        <dbReference type="EMBL" id="MPC83174.1"/>
    </source>
</evidence>
<dbReference type="Proteomes" id="UP000324222">
    <property type="component" value="Unassembled WGS sequence"/>
</dbReference>
<organism evidence="2 3">
    <name type="scientific">Portunus trituberculatus</name>
    <name type="common">Swimming crab</name>
    <name type="synonym">Neptunus trituberculatus</name>
    <dbReference type="NCBI Taxonomy" id="210409"/>
    <lineage>
        <taxon>Eukaryota</taxon>
        <taxon>Metazoa</taxon>
        <taxon>Ecdysozoa</taxon>
        <taxon>Arthropoda</taxon>
        <taxon>Crustacea</taxon>
        <taxon>Multicrustacea</taxon>
        <taxon>Malacostraca</taxon>
        <taxon>Eumalacostraca</taxon>
        <taxon>Eucarida</taxon>
        <taxon>Decapoda</taxon>
        <taxon>Pleocyemata</taxon>
        <taxon>Brachyura</taxon>
        <taxon>Eubrachyura</taxon>
        <taxon>Portunoidea</taxon>
        <taxon>Portunidae</taxon>
        <taxon>Portuninae</taxon>
        <taxon>Portunus</taxon>
    </lineage>
</organism>
<name>A0A5B7ISM2_PORTR</name>
<accession>A0A5B7ISM2</accession>